<dbReference type="InterPro" id="IPR012939">
    <property type="entry name" value="Glyco_hydro_92"/>
</dbReference>
<dbReference type="Gene3D" id="1.20.1050.60">
    <property type="entry name" value="alpha-1,2-mannosidase"/>
    <property type="match status" value="1"/>
</dbReference>
<dbReference type="PANTHER" id="PTHR12143:SF39">
    <property type="entry name" value="SECRETED PROTEIN"/>
    <property type="match status" value="1"/>
</dbReference>
<dbReference type="EMBL" id="BSOH01000020">
    <property type="protein sequence ID" value="GLR18455.1"/>
    <property type="molecule type" value="Genomic_DNA"/>
</dbReference>
<dbReference type="InterPro" id="IPR050883">
    <property type="entry name" value="PNGase"/>
</dbReference>
<reference evidence="6" key="1">
    <citation type="journal article" date="2014" name="Int. J. Syst. Evol. Microbiol.">
        <title>Complete genome sequence of Corynebacterium casei LMG S-19264T (=DSM 44701T), isolated from a smear-ripened cheese.</title>
        <authorList>
            <consortium name="US DOE Joint Genome Institute (JGI-PGF)"/>
            <person name="Walter F."/>
            <person name="Albersmeier A."/>
            <person name="Kalinowski J."/>
            <person name="Ruckert C."/>
        </authorList>
    </citation>
    <scope>NUCLEOTIDE SEQUENCE</scope>
    <source>
        <strain evidence="6">NBRC 108769</strain>
    </source>
</reference>
<sequence length="783" mass="88529">MKVNPLKYFILFVCVSLLSNIKAQEKPVDLVNPFVDTHNSRWFYFNSASRPFGMVNLSPDTDTDKTWSSGYLYDSDSIRCFSHIHAWQLAGVAVMPTTGDFKGHLGMDEYQSAFSHDGEIAKPGYHKVHLKDYDTQVELTSTTRVGFHRYKFPENSQKSIIFDTGARLAHGPTTFSKVWKVSDTEIAGVQVLSKTGRRPKDTPIYFIAQLNVPYDSFKGWENAALLEGETDTIQGVNAGVGLLFENDEAEEVLMKVAISYVSVEQARKNLEAEIDHWNFDQIVNESLDTWNDWLSRIEIKGGTHKQQVKFYTDLWHALLGRRIISDFDGKYTDMTGESPVTRTVRLDKDGKPLFPHYNFDAWWGSHWSLNILWSMAYPELMDGFCNTMVDMYDNGGLIPRGPSGGNYTFVMIGDPSVSFFATAYNKGIRNYDIEKAYEGLRKNAFVGGSRDHAGYEHNFPAFGGGMQYYIDQGWVPEGIKAKGGHKDGASMTMEYAYQDWCLAQLSKALGQEDDYALFMKRSLNYKNLWNPETKMIHPREMDGSWIKDFKPVSESFNSRGFCESNSAIYTHYVPQDMSGLIELFGGKDVYNAFLDSSFVKGEKLHFVGANKNHAASWIDYGNQPGTGMGNLFNYSGAPWLSQKWMRKVKETYGDITPYGGYHGDEDQGQMGALGVLMAMGLFELDGGASVKPYYEITSPIFDELTIYLNNDYYPGDKFVIKTANNSADNDYIQSAKLNNANLDNCWFYHDDFANGGVLELKLGKEPNKEWGIKVPPPSFKQKD</sequence>
<reference evidence="6" key="2">
    <citation type="submission" date="2023-01" db="EMBL/GenBank/DDBJ databases">
        <title>Draft genome sequence of Portibacter lacus strain NBRC 108769.</title>
        <authorList>
            <person name="Sun Q."/>
            <person name="Mori K."/>
        </authorList>
    </citation>
    <scope>NUCLEOTIDE SEQUENCE</scope>
    <source>
        <strain evidence="6">NBRC 108769</strain>
    </source>
</reference>
<dbReference type="InterPro" id="IPR041371">
    <property type="entry name" value="GH92_N"/>
</dbReference>
<dbReference type="PANTHER" id="PTHR12143">
    <property type="entry name" value="PEPTIDE N-GLYCANASE PNGASE -RELATED"/>
    <property type="match status" value="1"/>
</dbReference>
<evidence type="ECO:0000259" key="5">
    <source>
        <dbReference type="Pfam" id="PF17678"/>
    </source>
</evidence>
<dbReference type="NCBIfam" id="TIGR01180">
    <property type="entry name" value="aman2_put"/>
    <property type="match status" value="1"/>
</dbReference>
<organism evidence="6 7">
    <name type="scientific">Portibacter lacus</name>
    <dbReference type="NCBI Taxonomy" id="1099794"/>
    <lineage>
        <taxon>Bacteria</taxon>
        <taxon>Pseudomonadati</taxon>
        <taxon>Bacteroidota</taxon>
        <taxon>Saprospiria</taxon>
        <taxon>Saprospirales</taxon>
        <taxon>Haliscomenobacteraceae</taxon>
        <taxon>Portibacter</taxon>
    </lineage>
</organism>
<keyword evidence="7" id="KW-1185">Reference proteome</keyword>
<dbReference type="InterPro" id="IPR008928">
    <property type="entry name" value="6-hairpin_glycosidase_sf"/>
</dbReference>
<evidence type="ECO:0000256" key="2">
    <source>
        <dbReference type="ARBA" id="ARBA00011245"/>
    </source>
</evidence>
<dbReference type="GO" id="GO:0006516">
    <property type="term" value="P:glycoprotein catabolic process"/>
    <property type="evidence" value="ECO:0007669"/>
    <property type="project" value="TreeGrafter"/>
</dbReference>
<dbReference type="Gene3D" id="1.20.1610.10">
    <property type="entry name" value="alpha-1,2-mannosidases domains"/>
    <property type="match status" value="1"/>
</dbReference>
<evidence type="ECO:0000256" key="1">
    <source>
        <dbReference type="ARBA" id="ARBA00001913"/>
    </source>
</evidence>
<dbReference type="SUPFAM" id="SSF48208">
    <property type="entry name" value="Six-hairpin glycosidases"/>
    <property type="match status" value="1"/>
</dbReference>
<evidence type="ECO:0008006" key="8">
    <source>
        <dbReference type="Google" id="ProtNLM"/>
    </source>
</evidence>
<dbReference type="RefSeq" id="WP_235293817.1">
    <property type="nucleotide sequence ID" value="NZ_BSOH01000020.1"/>
</dbReference>
<dbReference type="Gene3D" id="2.70.98.10">
    <property type="match status" value="1"/>
</dbReference>
<feature type="domain" description="Glycosyl hydrolase family 92" evidence="4">
    <location>
        <begin position="265"/>
        <end position="764"/>
    </location>
</feature>
<dbReference type="Pfam" id="PF07971">
    <property type="entry name" value="Glyco_hydro_92"/>
    <property type="match status" value="1"/>
</dbReference>
<dbReference type="Proteomes" id="UP001156666">
    <property type="component" value="Unassembled WGS sequence"/>
</dbReference>
<keyword evidence="3" id="KW-0106">Calcium</keyword>
<dbReference type="GO" id="GO:0030246">
    <property type="term" value="F:carbohydrate binding"/>
    <property type="evidence" value="ECO:0007669"/>
    <property type="project" value="InterPro"/>
</dbReference>
<dbReference type="Gene3D" id="3.30.2080.10">
    <property type="entry name" value="GH92 mannosidase domain"/>
    <property type="match status" value="1"/>
</dbReference>
<dbReference type="InterPro" id="IPR005887">
    <property type="entry name" value="GH92_a_mannosidase_put"/>
</dbReference>
<evidence type="ECO:0000259" key="4">
    <source>
        <dbReference type="Pfam" id="PF07971"/>
    </source>
</evidence>
<feature type="domain" description="Glycosyl hydrolase family 92 N-terminal" evidence="5">
    <location>
        <begin position="30"/>
        <end position="259"/>
    </location>
</feature>
<name>A0AA37SV15_9BACT</name>
<gene>
    <name evidence="6" type="ORF">GCM10007940_30710</name>
</gene>
<proteinExistence type="predicted"/>
<dbReference type="GO" id="GO:0000224">
    <property type="term" value="F:peptide-N4-(N-acetyl-beta-glucosaminyl)asparagine amidase activity"/>
    <property type="evidence" value="ECO:0007669"/>
    <property type="project" value="TreeGrafter"/>
</dbReference>
<comment type="caution">
    <text evidence="6">The sequence shown here is derived from an EMBL/GenBank/DDBJ whole genome shotgun (WGS) entry which is preliminary data.</text>
</comment>
<evidence type="ECO:0000313" key="6">
    <source>
        <dbReference type="EMBL" id="GLR18455.1"/>
    </source>
</evidence>
<comment type="subunit">
    <text evidence="2">Monomer.</text>
</comment>
<dbReference type="InterPro" id="IPR014718">
    <property type="entry name" value="GH-type_carb-bd"/>
</dbReference>
<dbReference type="Pfam" id="PF17678">
    <property type="entry name" value="Glyco_hydro_92N"/>
    <property type="match status" value="1"/>
</dbReference>
<evidence type="ECO:0000313" key="7">
    <source>
        <dbReference type="Proteomes" id="UP001156666"/>
    </source>
</evidence>
<dbReference type="AlphaFoldDB" id="A0AA37SV15"/>
<accession>A0AA37SV15</accession>
<dbReference type="GO" id="GO:0005829">
    <property type="term" value="C:cytosol"/>
    <property type="evidence" value="ECO:0007669"/>
    <property type="project" value="TreeGrafter"/>
</dbReference>
<protein>
    <recommendedName>
        <fullName evidence="8">Glycoside hydrolase family 92 protein</fullName>
    </recommendedName>
</protein>
<evidence type="ECO:0000256" key="3">
    <source>
        <dbReference type="ARBA" id="ARBA00022837"/>
    </source>
</evidence>
<dbReference type="GO" id="GO:0005975">
    <property type="term" value="P:carbohydrate metabolic process"/>
    <property type="evidence" value="ECO:0007669"/>
    <property type="project" value="InterPro"/>
</dbReference>
<comment type="cofactor">
    <cofactor evidence="1">
        <name>Ca(2+)</name>
        <dbReference type="ChEBI" id="CHEBI:29108"/>
    </cofactor>
</comment>